<dbReference type="InterPro" id="IPR001789">
    <property type="entry name" value="Sig_transdc_resp-reg_receiver"/>
</dbReference>
<keyword evidence="1" id="KW-0597">Phosphoprotein</keyword>
<evidence type="ECO:0000256" key="1">
    <source>
        <dbReference type="PROSITE-ProRule" id="PRU00169"/>
    </source>
</evidence>
<evidence type="ECO:0000313" key="5">
    <source>
        <dbReference type="Proteomes" id="UP001597509"/>
    </source>
</evidence>
<dbReference type="SUPFAM" id="SSF52172">
    <property type="entry name" value="CheY-like"/>
    <property type="match status" value="1"/>
</dbReference>
<feature type="domain" description="Response regulatory" evidence="2">
    <location>
        <begin position="5"/>
        <end position="118"/>
    </location>
</feature>
<evidence type="ECO:0000313" key="4">
    <source>
        <dbReference type="EMBL" id="MFD2904225.1"/>
    </source>
</evidence>
<dbReference type="PANTHER" id="PTHR37299:SF1">
    <property type="entry name" value="STAGE 0 SPORULATION PROTEIN A HOMOLOG"/>
    <property type="match status" value="1"/>
</dbReference>
<dbReference type="Gene3D" id="3.40.50.2300">
    <property type="match status" value="1"/>
</dbReference>
<dbReference type="Proteomes" id="UP001597509">
    <property type="component" value="Unassembled WGS sequence"/>
</dbReference>
<dbReference type="Pfam" id="PF04397">
    <property type="entry name" value="LytTR"/>
    <property type="match status" value="1"/>
</dbReference>
<dbReference type="EMBL" id="JBHUPE010000004">
    <property type="protein sequence ID" value="MFD2904225.1"/>
    <property type="molecule type" value="Genomic_DNA"/>
</dbReference>
<dbReference type="PROSITE" id="PS50930">
    <property type="entry name" value="HTH_LYTTR"/>
    <property type="match status" value="1"/>
</dbReference>
<comment type="caution">
    <text evidence="4">The sequence shown here is derived from an EMBL/GenBank/DDBJ whole genome shotgun (WGS) entry which is preliminary data.</text>
</comment>
<name>A0ABW5YVC2_9SPHI</name>
<accession>A0ABW5YVC2</accession>
<dbReference type="SMART" id="SM00850">
    <property type="entry name" value="LytTR"/>
    <property type="match status" value="1"/>
</dbReference>
<feature type="modified residue" description="4-aspartylphosphate" evidence="1">
    <location>
        <position position="56"/>
    </location>
</feature>
<feature type="domain" description="HTH LytTR-type" evidence="3">
    <location>
        <begin position="138"/>
        <end position="200"/>
    </location>
</feature>
<organism evidence="4 5">
    <name type="scientific">Sphingobacterium anhuiense</name>
    <dbReference type="NCBI Taxonomy" id="493780"/>
    <lineage>
        <taxon>Bacteria</taxon>
        <taxon>Pseudomonadati</taxon>
        <taxon>Bacteroidota</taxon>
        <taxon>Sphingobacteriia</taxon>
        <taxon>Sphingobacteriales</taxon>
        <taxon>Sphingobacteriaceae</taxon>
        <taxon>Sphingobacterium</taxon>
    </lineage>
</organism>
<dbReference type="InterPro" id="IPR007492">
    <property type="entry name" value="LytTR_DNA-bd_dom"/>
</dbReference>
<dbReference type="RefSeq" id="WP_380920051.1">
    <property type="nucleotide sequence ID" value="NZ_JBHUPE010000004.1"/>
</dbReference>
<sequence length="239" mass="27468">MPKYTIVVIDDNKADADSLVRHLKEIDDVGHIEVFYDGVQGAKYLLKNKPDILFLDIEMPNISALELYTLLPEKERPALVLVSVHTEFALDGFKLAAVDYLLKPAKYADVTNSFLRCLKVMNVSVNIYTQYELEYYLFEVKNGYSKIVHFKNIIYITSADNYVDIVTRDETITARITIGRIEKIMPKSYFVRIHRGFIVNFRFAVKVKKSTLILSEGPETELPISKSRKINISGYDKLE</sequence>
<dbReference type="Gene3D" id="2.40.50.1020">
    <property type="entry name" value="LytTr DNA-binding domain"/>
    <property type="match status" value="1"/>
</dbReference>
<dbReference type="PANTHER" id="PTHR37299">
    <property type="entry name" value="TRANSCRIPTIONAL REGULATOR-RELATED"/>
    <property type="match status" value="1"/>
</dbReference>
<evidence type="ECO:0000259" key="3">
    <source>
        <dbReference type="PROSITE" id="PS50930"/>
    </source>
</evidence>
<keyword evidence="5" id="KW-1185">Reference proteome</keyword>
<gene>
    <name evidence="4" type="ORF">ACFS6I_09840</name>
</gene>
<proteinExistence type="predicted"/>
<dbReference type="InterPro" id="IPR011006">
    <property type="entry name" value="CheY-like_superfamily"/>
</dbReference>
<evidence type="ECO:0000259" key="2">
    <source>
        <dbReference type="PROSITE" id="PS50110"/>
    </source>
</evidence>
<dbReference type="PROSITE" id="PS50110">
    <property type="entry name" value="RESPONSE_REGULATORY"/>
    <property type="match status" value="1"/>
</dbReference>
<dbReference type="InterPro" id="IPR046947">
    <property type="entry name" value="LytR-like"/>
</dbReference>
<protein>
    <submittedName>
        <fullName evidence="4">LytR/AlgR family response regulator transcription factor</fullName>
    </submittedName>
</protein>
<dbReference type="SMART" id="SM00448">
    <property type="entry name" value="REC"/>
    <property type="match status" value="1"/>
</dbReference>
<dbReference type="Pfam" id="PF00072">
    <property type="entry name" value="Response_reg"/>
    <property type="match status" value="1"/>
</dbReference>
<reference evidence="5" key="1">
    <citation type="journal article" date="2019" name="Int. J. Syst. Evol. Microbiol.">
        <title>The Global Catalogue of Microorganisms (GCM) 10K type strain sequencing project: providing services to taxonomists for standard genome sequencing and annotation.</title>
        <authorList>
            <consortium name="The Broad Institute Genomics Platform"/>
            <consortium name="The Broad Institute Genome Sequencing Center for Infectious Disease"/>
            <person name="Wu L."/>
            <person name="Ma J."/>
        </authorList>
    </citation>
    <scope>NUCLEOTIDE SEQUENCE [LARGE SCALE GENOMIC DNA]</scope>
    <source>
        <strain evidence="5">KCTC 22209</strain>
    </source>
</reference>